<gene>
    <name evidence="5" type="ORF">COX41_02145</name>
</gene>
<dbReference type="SMART" id="SM00065">
    <property type="entry name" value="GAF"/>
    <property type="match status" value="1"/>
</dbReference>
<keyword evidence="3" id="KW-0472">Membrane</keyword>
<dbReference type="GO" id="GO:0052621">
    <property type="term" value="F:diguanylate cyclase activity"/>
    <property type="evidence" value="ECO:0007669"/>
    <property type="project" value="UniProtKB-EC"/>
</dbReference>
<dbReference type="FunFam" id="3.30.70.270:FF:000001">
    <property type="entry name" value="Diguanylate cyclase domain protein"/>
    <property type="match status" value="1"/>
</dbReference>
<protein>
    <recommendedName>
        <fullName evidence="1">diguanylate cyclase</fullName>
        <ecNumber evidence="1">2.7.7.65</ecNumber>
    </recommendedName>
</protein>
<dbReference type="PANTHER" id="PTHR45138">
    <property type="entry name" value="REGULATORY COMPONENTS OF SENSORY TRANSDUCTION SYSTEM"/>
    <property type="match status" value="1"/>
</dbReference>
<dbReference type="GO" id="GO:1902201">
    <property type="term" value="P:negative regulation of bacterial-type flagellum-dependent cell motility"/>
    <property type="evidence" value="ECO:0007669"/>
    <property type="project" value="TreeGrafter"/>
</dbReference>
<comment type="catalytic activity">
    <reaction evidence="2">
        <text>2 GTP = 3',3'-c-di-GMP + 2 diphosphate</text>
        <dbReference type="Rhea" id="RHEA:24898"/>
        <dbReference type="ChEBI" id="CHEBI:33019"/>
        <dbReference type="ChEBI" id="CHEBI:37565"/>
        <dbReference type="ChEBI" id="CHEBI:58805"/>
        <dbReference type="EC" id="2.7.7.65"/>
    </reaction>
</comment>
<dbReference type="SMART" id="SM00267">
    <property type="entry name" value="GGDEF"/>
    <property type="match status" value="1"/>
</dbReference>
<evidence type="ECO:0000259" key="4">
    <source>
        <dbReference type="PROSITE" id="PS50887"/>
    </source>
</evidence>
<organism evidence="5 6">
    <name type="scientific">Candidatus Sherwoodlollariibacterium unditelluris</name>
    <dbReference type="NCBI Taxonomy" id="1974757"/>
    <lineage>
        <taxon>Bacteria</taxon>
        <taxon>Pseudomonadati</taxon>
        <taxon>Candidatus Omnitrophota</taxon>
        <taxon>Candidatus Sherwoodlollariibacterium</taxon>
    </lineage>
</organism>
<keyword evidence="3" id="KW-1133">Transmembrane helix</keyword>
<feature type="domain" description="GGDEF" evidence="4">
    <location>
        <begin position="258"/>
        <end position="390"/>
    </location>
</feature>
<dbReference type="Gene3D" id="3.30.450.40">
    <property type="match status" value="1"/>
</dbReference>
<dbReference type="Pfam" id="PF00990">
    <property type="entry name" value="GGDEF"/>
    <property type="match status" value="1"/>
</dbReference>
<dbReference type="EC" id="2.7.7.65" evidence="1"/>
<evidence type="ECO:0000313" key="6">
    <source>
        <dbReference type="Proteomes" id="UP000231292"/>
    </source>
</evidence>
<dbReference type="InterPro" id="IPR050469">
    <property type="entry name" value="Diguanylate_Cyclase"/>
</dbReference>
<comment type="caution">
    <text evidence="5">The sequence shown here is derived from an EMBL/GenBank/DDBJ whole genome shotgun (WGS) entry which is preliminary data.</text>
</comment>
<evidence type="ECO:0000313" key="5">
    <source>
        <dbReference type="EMBL" id="PIP19581.1"/>
    </source>
</evidence>
<keyword evidence="3" id="KW-0812">Transmembrane</keyword>
<dbReference type="Pfam" id="PF01590">
    <property type="entry name" value="GAF"/>
    <property type="match status" value="1"/>
</dbReference>
<evidence type="ECO:0000256" key="2">
    <source>
        <dbReference type="ARBA" id="ARBA00034247"/>
    </source>
</evidence>
<dbReference type="InterPro" id="IPR003018">
    <property type="entry name" value="GAF"/>
</dbReference>
<dbReference type="CDD" id="cd01949">
    <property type="entry name" value="GGDEF"/>
    <property type="match status" value="1"/>
</dbReference>
<dbReference type="InterPro" id="IPR043128">
    <property type="entry name" value="Rev_trsase/Diguanyl_cyclase"/>
</dbReference>
<dbReference type="InterPro" id="IPR000160">
    <property type="entry name" value="GGDEF_dom"/>
</dbReference>
<dbReference type="InterPro" id="IPR029016">
    <property type="entry name" value="GAF-like_dom_sf"/>
</dbReference>
<dbReference type="GO" id="GO:0043709">
    <property type="term" value="P:cell adhesion involved in single-species biofilm formation"/>
    <property type="evidence" value="ECO:0007669"/>
    <property type="project" value="TreeGrafter"/>
</dbReference>
<dbReference type="PANTHER" id="PTHR45138:SF9">
    <property type="entry name" value="DIGUANYLATE CYCLASE DGCM-RELATED"/>
    <property type="match status" value="1"/>
</dbReference>
<dbReference type="AlphaFoldDB" id="A0A2G9YM50"/>
<dbReference type="SUPFAM" id="SSF55781">
    <property type="entry name" value="GAF domain-like"/>
    <property type="match status" value="1"/>
</dbReference>
<dbReference type="InterPro" id="IPR029787">
    <property type="entry name" value="Nucleotide_cyclase"/>
</dbReference>
<dbReference type="GO" id="GO:0005886">
    <property type="term" value="C:plasma membrane"/>
    <property type="evidence" value="ECO:0007669"/>
    <property type="project" value="TreeGrafter"/>
</dbReference>
<evidence type="ECO:0000256" key="1">
    <source>
        <dbReference type="ARBA" id="ARBA00012528"/>
    </source>
</evidence>
<name>A0A2G9YM50_9BACT</name>
<dbReference type="SUPFAM" id="SSF55073">
    <property type="entry name" value="Nucleotide cyclase"/>
    <property type="match status" value="1"/>
</dbReference>
<dbReference type="NCBIfam" id="TIGR00254">
    <property type="entry name" value="GGDEF"/>
    <property type="match status" value="1"/>
</dbReference>
<dbReference type="EMBL" id="PCRK01000044">
    <property type="protein sequence ID" value="PIP19581.1"/>
    <property type="molecule type" value="Genomic_DNA"/>
</dbReference>
<reference evidence="5 6" key="1">
    <citation type="submission" date="2017-09" db="EMBL/GenBank/DDBJ databases">
        <title>Depth-based differentiation of microbial function through sediment-hosted aquifers and enrichment of novel symbionts in the deep terrestrial subsurface.</title>
        <authorList>
            <person name="Probst A.J."/>
            <person name="Ladd B."/>
            <person name="Jarett J.K."/>
            <person name="Geller-Mcgrath D.E."/>
            <person name="Sieber C.M."/>
            <person name="Emerson J.B."/>
            <person name="Anantharaman K."/>
            <person name="Thomas B.C."/>
            <person name="Malmstrom R."/>
            <person name="Stieglmeier M."/>
            <person name="Klingl A."/>
            <person name="Woyke T."/>
            <person name="Ryan C.M."/>
            <person name="Banfield J.F."/>
        </authorList>
    </citation>
    <scope>NUCLEOTIDE SEQUENCE [LARGE SCALE GENOMIC DNA]</scope>
    <source>
        <strain evidence="5">CG23_combo_of_CG06-09_8_20_14_all_41_10</strain>
    </source>
</reference>
<proteinExistence type="predicted"/>
<dbReference type="Gene3D" id="3.30.70.270">
    <property type="match status" value="1"/>
</dbReference>
<accession>A0A2G9YM50</accession>
<dbReference type="Proteomes" id="UP000231292">
    <property type="component" value="Unassembled WGS sequence"/>
</dbReference>
<evidence type="ECO:0000256" key="3">
    <source>
        <dbReference type="SAM" id="Phobius"/>
    </source>
</evidence>
<dbReference type="PROSITE" id="PS50887">
    <property type="entry name" value="GGDEF"/>
    <property type="match status" value="1"/>
</dbReference>
<sequence>MEEITKLKNELERTKTELGILHEISNAMRTTLKLDEILYIILTGVTAHIGLGFNRALLFLINEKEQLIEGKMGIGPETGEEANRIWSQIEGENMDLYDLISAYKDSSKTENRFESGFNKQVQHMKTLIHDTNKNLLSLVAQEEMPLHLTEETIANYKNTPIVQMLKSEELVLIPLKAKDKINGIIVADNFITREPITKDDIRMLTMLANQAGLAIENSQLYEKTVMMAHLDSLTELWNHGYFQYLLNTELEKSRTTQTPLSLLMLDIDYFKVYNDALGHQSGDKALKELAILLKNQSRKMDFVCRYGGEEFAIILPQTDKKEALLIAERLRMDIEKYVFVHEEILPNKKLTVSLGIATFPEDGLLPTELITASDKFLYQAKNKGRNKTCC</sequence>
<feature type="transmembrane region" description="Helical" evidence="3">
    <location>
        <begin position="37"/>
        <end position="61"/>
    </location>
</feature>